<evidence type="ECO:0000313" key="2">
    <source>
        <dbReference type="Proteomes" id="UP000054560"/>
    </source>
</evidence>
<reference evidence="1 2" key="1">
    <citation type="submission" date="2011-02" db="EMBL/GenBank/DDBJ databases">
        <title>The Genome Sequence of Sphaeroforma arctica JP610.</title>
        <authorList>
            <consortium name="The Broad Institute Genome Sequencing Platform"/>
            <person name="Russ C."/>
            <person name="Cuomo C."/>
            <person name="Young S.K."/>
            <person name="Zeng Q."/>
            <person name="Gargeya S."/>
            <person name="Alvarado L."/>
            <person name="Berlin A."/>
            <person name="Chapman S.B."/>
            <person name="Chen Z."/>
            <person name="Freedman E."/>
            <person name="Gellesch M."/>
            <person name="Goldberg J."/>
            <person name="Griggs A."/>
            <person name="Gujja S."/>
            <person name="Heilman E."/>
            <person name="Heiman D."/>
            <person name="Howarth C."/>
            <person name="Mehta T."/>
            <person name="Neiman D."/>
            <person name="Pearson M."/>
            <person name="Roberts A."/>
            <person name="Saif S."/>
            <person name="Shea T."/>
            <person name="Shenoy N."/>
            <person name="Sisk P."/>
            <person name="Stolte C."/>
            <person name="Sykes S."/>
            <person name="White J."/>
            <person name="Yandava C."/>
            <person name="Burger G."/>
            <person name="Gray M.W."/>
            <person name="Holland P.W.H."/>
            <person name="King N."/>
            <person name="Lang F.B.F."/>
            <person name="Roger A.J."/>
            <person name="Ruiz-Trillo I."/>
            <person name="Haas B."/>
            <person name="Nusbaum C."/>
            <person name="Birren B."/>
        </authorList>
    </citation>
    <scope>NUCLEOTIDE SEQUENCE [LARGE SCALE GENOMIC DNA]</scope>
    <source>
        <strain evidence="1 2">JP610</strain>
    </source>
</reference>
<name>A0A0L0F243_9EUKA</name>
<dbReference type="GeneID" id="25917288"/>
<dbReference type="AlphaFoldDB" id="A0A0L0F243"/>
<feature type="non-terminal residue" evidence="1">
    <location>
        <position position="96"/>
    </location>
</feature>
<evidence type="ECO:0000313" key="1">
    <source>
        <dbReference type="EMBL" id="KNC70686.1"/>
    </source>
</evidence>
<dbReference type="Proteomes" id="UP000054560">
    <property type="component" value="Unassembled WGS sequence"/>
</dbReference>
<organism evidence="1 2">
    <name type="scientific">Sphaeroforma arctica JP610</name>
    <dbReference type="NCBI Taxonomy" id="667725"/>
    <lineage>
        <taxon>Eukaryota</taxon>
        <taxon>Ichthyosporea</taxon>
        <taxon>Ichthyophonida</taxon>
        <taxon>Sphaeroforma</taxon>
    </lineage>
</organism>
<dbReference type="RefSeq" id="XP_014144588.1">
    <property type="nucleotide sequence ID" value="XM_014289113.1"/>
</dbReference>
<proteinExistence type="predicted"/>
<accession>A0A0L0F243</accession>
<gene>
    <name evidence="1" type="ORF">SARC_16784</name>
</gene>
<keyword evidence="2" id="KW-1185">Reference proteome</keyword>
<protein>
    <submittedName>
        <fullName evidence="1">Uncharacterized protein</fullName>
    </submittedName>
</protein>
<dbReference type="EMBL" id="KQ250479">
    <property type="protein sequence ID" value="KNC70686.1"/>
    <property type="molecule type" value="Genomic_DNA"/>
</dbReference>
<sequence length="96" mass="10868">MPLLMLLMIEKVSPSMATLSYFPHMLQANHVFKRMVECIQVDEAQADIQASIYRIAQSHVFSEHLIRERLAADLVDAEDFADCVGLFISVCDLVLN</sequence>